<dbReference type="AlphaFoldDB" id="A0A7I7YDK3"/>
<protein>
    <submittedName>
        <fullName evidence="8">TetR family transcriptional regulator</fullName>
    </submittedName>
</protein>
<dbReference type="PANTHER" id="PTHR30055:SF175">
    <property type="entry name" value="HTH-TYPE TRANSCRIPTIONAL REPRESSOR KSTR2"/>
    <property type="match status" value="1"/>
</dbReference>
<name>A0A7I7YDK3_9MYCO</name>
<organism evidence="8 9">
    <name type="scientific">Mycobacterium conspicuum</name>
    <dbReference type="NCBI Taxonomy" id="44010"/>
    <lineage>
        <taxon>Bacteria</taxon>
        <taxon>Bacillati</taxon>
        <taxon>Actinomycetota</taxon>
        <taxon>Actinomycetes</taxon>
        <taxon>Mycobacteriales</taxon>
        <taxon>Mycobacteriaceae</taxon>
        <taxon>Mycobacterium</taxon>
    </lineage>
</organism>
<dbReference type="Pfam" id="PF17932">
    <property type="entry name" value="TetR_C_24"/>
    <property type="match status" value="1"/>
</dbReference>
<dbReference type="RefSeq" id="WP_179968275.1">
    <property type="nucleotide sequence ID" value="NZ_AP022613.1"/>
</dbReference>
<dbReference type="InterPro" id="IPR041490">
    <property type="entry name" value="KstR2_TetR_C"/>
</dbReference>
<feature type="domain" description="HTH tetR-type" evidence="7">
    <location>
        <begin position="36"/>
        <end position="96"/>
    </location>
</feature>
<keyword evidence="4" id="KW-0804">Transcription</keyword>
<evidence type="ECO:0000256" key="3">
    <source>
        <dbReference type="ARBA" id="ARBA00023125"/>
    </source>
</evidence>
<dbReference type="InterPro" id="IPR036271">
    <property type="entry name" value="Tet_transcr_reg_TetR-rel_C_sf"/>
</dbReference>
<accession>A0A7I7YDK3</accession>
<dbReference type="InterPro" id="IPR001647">
    <property type="entry name" value="HTH_TetR"/>
</dbReference>
<evidence type="ECO:0000256" key="1">
    <source>
        <dbReference type="ARBA" id="ARBA00022491"/>
    </source>
</evidence>
<dbReference type="GO" id="GO:0003700">
    <property type="term" value="F:DNA-binding transcription factor activity"/>
    <property type="evidence" value="ECO:0007669"/>
    <property type="project" value="TreeGrafter"/>
</dbReference>
<dbReference type="PRINTS" id="PR00455">
    <property type="entry name" value="HTHTETR"/>
</dbReference>
<dbReference type="Gene3D" id="1.10.357.10">
    <property type="entry name" value="Tetracycline Repressor, domain 2"/>
    <property type="match status" value="1"/>
</dbReference>
<reference evidence="8 9" key="1">
    <citation type="journal article" date="2019" name="Emerg. Microbes Infect.">
        <title>Comprehensive subspecies identification of 175 nontuberculous mycobacteria species based on 7547 genomic profiles.</title>
        <authorList>
            <person name="Matsumoto Y."/>
            <person name="Kinjo T."/>
            <person name="Motooka D."/>
            <person name="Nabeya D."/>
            <person name="Jung N."/>
            <person name="Uechi K."/>
            <person name="Horii T."/>
            <person name="Iida T."/>
            <person name="Fujita J."/>
            <person name="Nakamura S."/>
        </authorList>
    </citation>
    <scope>NUCLEOTIDE SEQUENCE [LARGE SCALE GENOMIC DNA]</scope>
    <source>
        <strain evidence="8 9">JCM 14738</strain>
    </source>
</reference>
<feature type="region of interest" description="Disordered" evidence="6">
    <location>
        <begin position="1"/>
        <end position="34"/>
    </location>
</feature>
<dbReference type="SUPFAM" id="SSF46689">
    <property type="entry name" value="Homeodomain-like"/>
    <property type="match status" value="1"/>
</dbReference>
<evidence type="ECO:0000256" key="2">
    <source>
        <dbReference type="ARBA" id="ARBA00023015"/>
    </source>
</evidence>
<dbReference type="PANTHER" id="PTHR30055">
    <property type="entry name" value="HTH-TYPE TRANSCRIPTIONAL REGULATOR RUTR"/>
    <property type="match status" value="1"/>
</dbReference>
<keyword evidence="1" id="KW-0678">Repressor</keyword>
<keyword evidence="3 5" id="KW-0238">DNA-binding</keyword>
<feature type="DNA-binding region" description="H-T-H motif" evidence="5">
    <location>
        <begin position="59"/>
        <end position="78"/>
    </location>
</feature>
<evidence type="ECO:0000313" key="9">
    <source>
        <dbReference type="Proteomes" id="UP000467385"/>
    </source>
</evidence>
<sequence length="223" mass="25081">MFALPTRRTTIPATRPQSDNARRRHERRNADRRASGERWQTILKGAAEVFLREGFARARLEDVAVEVGINRASLYYYVGTKEELLVALIEQPAYTMTRHCREALESDAPADEKLRRALRAYVDDLAANPELFLLFSESQHLATIFEARDIVTNADAYGKTLLAIVQEGVASGVFRGDLDPRLVMLGILGMHNWIHRWYVPGGRNTLTEIGDAFAAMVLSGLRP</sequence>
<dbReference type="Pfam" id="PF00440">
    <property type="entry name" value="TetR_N"/>
    <property type="match status" value="1"/>
</dbReference>
<feature type="compositionally biased region" description="Low complexity" evidence="6">
    <location>
        <begin position="1"/>
        <end position="16"/>
    </location>
</feature>
<proteinExistence type="predicted"/>
<dbReference type="GO" id="GO:0000976">
    <property type="term" value="F:transcription cis-regulatory region binding"/>
    <property type="evidence" value="ECO:0007669"/>
    <property type="project" value="TreeGrafter"/>
</dbReference>
<dbReference type="EMBL" id="AP022613">
    <property type="protein sequence ID" value="BBZ39825.1"/>
    <property type="molecule type" value="Genomic_DNA"/>
</dbReference>
<dbReference type="InterPro" id="IPR009057">
    <property type="entry name" value="Homeodomain-like_sf"/>
</dbReference>
<dbReference type="Gene3D" id="1.10.10.60">
    <property type="entry name" value="Homeodomain-like"/>
    <property type="match status" value="1"/>
</dbReference>
<evidence type="ECO:0000256" key="5">
    <source>
        <dbReference type="PROSITE-ProRule" id="PRU00335"/>
    </source>
</evidence>
<keyword evidence="2" id="KW-0805">Transcription regulation</keyword>
<dbReference type="PROSITE" id="PS50977">
    <property type="entry name" value="HTH_TETR_2"/>
    <property type="match status" value="1"/>
</dbReference>
<evidence type="ECO:0000256" key="4">
    <source>
        <dbReference type="ARBA" id="ARBA00023163"/>
    </source>
</evidence>
<keyword evidence="9" id="KW-1185">Reference proteome</keyword>
<dbReference type="Proteomes" id="UP000467385">
    <property type="component" value="Chromosome"/>
</dbReference>
<dbReference type="SUPFAM" id="SSF48498">
    <property type="entry name" value="Tetracyclin repressor-like, C-terminal domain"/>
    <property type="match status" value="1"/>
</dbReference>
<evidence type="ECO:0000313" key="8">
    <source>
        <dbReference type="EMBL" id="BBZ39825.1"/>
    </source>
</evidence>
<evidence type="ECO:0000259" key="7">
    <source>
        <dbReference type="PROSITE" id="PS50977"/>
    </source>
</evidence>
<evidence type="ECO:0000256" key="6">
    <source>
        <dbReference type="SAM" id="MobiDB-lite"/>
    </source>
</evidence>
<gene>
    <name evidence="8" type="ORF">MCNS_28880</name>
</gene>
<dbReference type="InterPro" id="IPR050109">
    <property type="entry name" value="HTH-type_TetR-like_transc_reg"/>
</dbReference>